<dbReference type="InterPro" id="IPR013540">
    <property type="entry name" value="ChitinaseA_N"/>
</dbReference>
<sequence>MVGASSRQDTVAPAVAGATDVLLRLTSDGNTVQPSVSYDGGSFDDVGRPFELRHGFDHIGPFAFRGDVGAPEIDATFDWFRWSPTPEEYDECLAGQLPPDDETAPPAAGVLSSTSGWAYGLADGNYELRMNLWWGSNATLFRLYENDQLLATVPLTAATPSAQYASVPITDRPNGSYTYRGELVNSQGTTEIGPITVAVTDAAPATPVLSHSRPDADGATTVTANLWWGTNASQWRLLRDGEEVASGDLTADTPAAQQVEVPVTGLDAGQTFVVEFSNHAGTTESAPLTIH</sequence>
<dbReference type="Gene3D" id="2.60.40.10">
    <property type="entry name" value="Immunoglobulins"/>
    <property type="match status" value="2"/>
</dbReference>
<dbReference type="GO" id="GO:0006032">
    <property type="term" value="P:chitin catabolic process"/>
    <property type="evidence" value="ECO:0007669"/>
    <property type="project" value="InterPro"/>
</dbReference>
<dbReference type="InterPro" id="IPR013783">
    <property type="entry name" value="Ig-like_fold"/>
</dbReference>
<proteinExistence type="predicted"/>
<dbReference type="InterPro" id="IPR014756">
    <property type="entry name" value="Ig_E-set"/>
</dbReference>
<keyword evidence="3" id="KW-1185">Reference proteome</keyword>
<gene>
    <name evidence="2" type="ORF">JQS43_10750</name>
</gene>
<dbReference type="SUPFAM" id="SSF49899">
    <property type="entry name" value="Concanavalin A-like lectins/glucanases"/>
    <property type="match status" value="1"/>
</dbReference>
<name>A0A895YRQ8_9ACTN</name>
<reference evidence="2" key="1">
    <citation type="submission" date="2021-02" db="EMBL/GenBank/DDBJ databases">
        <title>Natrosporangium hydrolyticum gen. nov., sp. nov, a haloalkaliphilic actinobacterium from a soda solonchak soil.</title>
        <authorList>
            <person name="Sorokin D.Y."/>
            <person name="Khijniak T.V."/>
            <person name="Zakharycheva A.P."/>
            <person name="Boueva O.V."/>
            <person name="Ariskina E.V."/>
            <person name="Hahnke R.L."/>
            <person name="Bunk B."/>
            <person name="Sproer C."/>
            <person name="Schumann P."/>
            <person name="Evtushenko L.I."/>
            <person name="Kublanov I.V."/>
        </authorList>
    </citation>
    <scope>NUCLEOTIDE SEQUENCE</scope>
    <source>
        <strain evidence="2">DSM 106523</strain>
    </source>
</reference>
<dbReference type="Gene3D" id="2.60.120.200">
    <property type="match status" value="1"/>
</dbReference>
<evidence type="ECO:0000313" key="3">
    <source>
        <dbReference type="Proteomes" id="UP000662857"/>
    </source>
</evidence>
<dbReference type="KEGG" id="nhy:JQS43_10750"/>
<accession>A0A895YRQ8</accession>
<organism evidence="2 3">
    <name type="scientific">Natronosporangium hydrolyticum</name>
    <dbReference type="NCBI Taxonomy" id="2811111"/>
    <lineage>
        <taxon>Bacteria</taxon>
        <taxon>Bacillati</taxon>
        <taxon>Actinomycetota</taxon>
        <taxon>Actinomycetes</taxon>
        <taxon>Micromonosporales</taxon>
        <taxon>Micromonosporaceae</taxon>
        <taxon>Natronosporangium</taxon>
    </lineage>
</organism>
<dbReference type="Proteomes" id="UP000662857">
    <property type="component" value="Chromosome"/>
</dbReference>
<dbReference type="GO" id="GO:0004568">
    <property type="term" value="F:chitinase activity"/>
    <property type="evidence" value="ECO:0007669"/>
    <property type="project" value="InterPro"/>
</dbReference>
<dbReference type="RefSeq" id="WP_239678940.1">
    <property type="nucleotide sequence ID" value="NZ_CP070499.1"/>
</dbReference>
<protein>
    <recommendedName>
        <fullName evidence="1">Chitinase A N-terminal domain-containing protein</fullName>
    </recommendedName>
</protein>
<dbReference type="EMBL" id="CP070499">
    <property type="protein sequence ID" value="QSB16708.1"/>
    <property type="molecule type" value="Genomic_DNA"/>
</dbReference>
<evidence type="ECO:0000313" key="2">
    <source>
        <dbReference type="EMBL" id="QSB16708.1"/>
    </source>
</evidence>
<dbReference type="Pfam" id="PF08329">
    <property type="entry name" value="ChitinaseA_N"/>
    <property type="match status" value="1"/>
</dbReference>
<dbReference type="AlphaFoldDB" id="A0A895YRQ8"/>
<dbReference type="SUPFAM" id="SSF81296">
    <property type="entry name" value="E set domains"/>
    <property type="match status" value="2"/>
</dbReference>
<feature type="domain" description="Chitinase A N-terminal" evidence="1">
    <location>
        <begin position="220"/>
        <end position="290"/>
    </location>
</feature>
<dbReference type="InterPro" id="IPR013320">
    <property type="entry name" value="ConA-like_dom_sf"/>
</dbReference>
<evidence type="ECO:0000259" key="1">
    <source>
        <dbReference type="Pfam" id="PF08329"/>
    </source>
</evidence>
<dbReference type="GO" id="GO:0005975">
    <property type="term" value="P:carbohydrate metabolic process"/>
    <property type="evidence" value="ECO:0007669"/>
    <property type="project" value="UniProtKB-ARBA"/>
</dbReference>